<dbReference type="Gene3D" id="3.70.10.10">
    <property type="match status" value="1"/>
</dbReference>
<evidence type="ECO:0000256" key="4">
    <source>
        <dbReference type="ARBA" id="ARBA00023125"/>
    </source>
</evidence>
<dbReference type="Pfam" id="PF02747">
    <property type="entry name" value="PCNA_C"/>
    <property type="match status" value="1"/>
</dbReference>
<dbReference type="GO" id="GO:0043626">
    <property type="term" value="C:PCNA complex"/>
    <property type="evidence" value="ECO:0007669"/>
    <property type="project" value="TreeGrafter"/>
</dbReference>
<dbReference type="InterPro" id="IPR046938">
    <property type="entry name" value="DNA_clamp_sf"/>
</dbReference>
<dbReference type="InterPro" id="IPR022648">
    <property type="entry name" value="Pr_cel_nuc_antig_N"/>
</dbReference>
<feature type="domain" description="Proliferating cell nuclear antigen PCNA N-terminal" evidence="8">
    <location>
        <begin position="1"/>
        <end position="124"/>
    </location>
</feature>
<dbReference type="CDD" id="cd00577">
    <property type="entry name" value="PCNA"/>
    <property type="match status" value="1"/>
</dbReference>
<reference evidence="10" key="1">
    <citation type="submission" date="2021-05" db="EMBL/GenBank/DDBJ databases">
        <title>The genome of the haptophyte Pavlova lutheri (Diacronema luteri, Pavlovales) - a model for lipid biosynthesis in eukaryotic algae.</title>
        <authorList>
            <person name="Hulatt C.J."/>
            <person name="Posewitz M.C."/>
        </authorList>
    </citation>
    <scope>NUCLEOTIDE SEQUENCE</scope>
    <source>
        <strain evidence="10">NIVA-4/92</strain>
    </source>
</reference>
<comment type="subcellular location">
    <subcellularLocation>
        <location evidence="1 6">Nucleus</location>
    </subcellularLocation>
</comment>
<dbReference type="FunFam" id="3.70.10.10:FF:000001">
    <property type="entry name" value="Proliferating cell nuclear antigen"/>
    <property type="match status" value="1"/>
</dbReference>
<comment type="caution">
    <text evidence="10">The sequence shown here is derived from an EMBL/GenBank/DDBJ whole genome shotgun (WGS) entry which is preliminary data.</text>
</comment>
<comment type="similarity">
    <text evidence="2 7">Belongs to the PCNA family.</text>
</comment>
<dbReference type="FunFam" id="3.10.150.10:FF:000008">
    <property type="entry name" value="Proliferating cell nuclear antigen"/>
    <property type="match status" value="1"/>
</dbReference>
<dbReference type="PRINTS" id="PR00339">
    <property type="entry name" value="PCNACYCLIN"/>
</dbReference>
<name>A0A8J5XLJ0_DIALT</name>
<sequence length="260" mass="28853">MFEARLTKGELIKKVIEALKDLVTEANFDISATGIQLQAMDSSHVSLCALQMKAEGFDHFRCDRSMPLGINLSSMSKVLKCCNKDDIVTLKAEDDGDSINFMFESKDQDKISDFELKLMDIDSEHFGIPDTDYKATVTMSASEFTRICNDLSILGETVAISVGKDGVRFSVSGEMGTGNMTVRDNTSSDTKEADRVEIDMEEPVNLNFALRYLKSFAKAAPLTDRVSLCLSRDVPLLVKYEIPEFGSLSYYLAPKIDDES</sequence>
<evidence type="ECO:0000256" key="7">
    <source>
        <dbReference type="RuleBase" id="RU003671"/>
    </source>
</evidence>
<dbReference type="InterPro" id="IPR022649">
    <property type="entry name" value="Pr_cel_nuc_antig_C"/>
</dbReference>
<evidence type="ECO:0000256" key="3">
    <source>
        <dbReference type="ARBA" id="ARBA00022705"/>
    </source>
</evidence>
<dbReference type="PANTHER" id="PTHR11352">
    <property type="entry name" value="PROLIFERATING CELL NUCLEAR ANTIGEN"/>
    <property type="match status" value="1"/>
</dbReference>
<dbReference type="GO" id="GO:0030337">
    <property type="term" value="F:DNA polymerase processivity factor activity"/>
    <property type="evidence" value="ECO:0007669"/>
    <property type="project" value="InterPro"/>
</dbReference>
<dbReference type="Pfam" id="PF00705">
    <property type="entry name" value="PCNA_N"/>
    <property type="match status" value="1"/>
</dbReference>
<dbReference type="GO" id="GO:0006298">
    <property type="term" value="P:mismatch repair"/>
    <property type="evidence" value="ECO:0007669"/>
    <property type="project" value="TreeGrafter"/>
</dbReference>
<organism evidence="10 11">
    <name type="scientific">Diacronema lutheri</name>
    <name type="common">Unicellular marine alga</name>
    <name type="synonym">Monochrysis lutheri</name>
    <dbReference type="NCBI Taxonomy" id="2081491"/>
    <lineage>
        <taxon>Eukaryota</taxon>
        <taxon>Haptista</taxon>
        <taxon>Haptophyta</taxon>
        <taxon>Pavlovophyceae</taxon>
        <taxon>Pavlovales</taxon>
        <taxon>Pavlovaceae</taxon>
        <taxon>Diacronema</taxon>
    </lineage>
</organism>
<evidence type="ECO:0000313" key="11">
    <source>
        <dbReference type="Proteomes" id="UP000751190"/>
    </source>
</evidence>
<dbReference type="InterPro" id="IPR022659">
    <property type="entry name" value="Pr_cel_nuc_antig_CS"/>
</dbReference>
<dbReference type="InterPro" id="IPR000730">
    <property type="entry name" value="Pr_cel_nuc_antig"/>
</dbReference>
<accession>A0A8J5XLJ0</accession>
<evidence type="ECO:0000259" key="9">
    <source>
        <dbReference type="Pfam" id="PF02747"/>
    </source>
</evidence>
<feature type="domain" description="Proliferating cell nuclear antigen PCNA C-terminal" evidence="9">
    <location>
        <begin position="127"/>
        <end position="255"/>
    </location>
</feature>
<keyword evidence="3 7" id="KW-0235">DNA replication</keyword>
<dbReference type="Proteomes" id="UP000751190">
    <property type="component" value="Unassembled WGS sequence"/>
</dbReference>
<evidence type="ECO:0000256" key="2">
    <source>
        <dbReference type="ARBA" id="ARBA00010462"/>
    </source>
</evidence>
<keyword evidence="4 7" id="KW-0238">DNA-binding</keyword>
<dbReference type="FunFam" id="3.10.150.10:FF:000006">
    <property type="entry name" value="Proliferating cell nuclear antigen"/>
    <property type="match status" value="1"/>
</dbReference>
<proteinExistence type="inferred from homology"/>
<dbReference type="PROSITE" id="PS00293">
    <property type="entry name" value="PCNA_2"/>
    <property type="match status" value="1"/>
</dbReference>
<dbReference type="OMA" id="EMKLINM"/>
<dbReference type="GO" id="GO:0006275">
    <property type="term" value="P:regulation of DNA replication"/>
    <property type="evidence" value="ECO:0007669"/>
    <property type="project" value="InterPro"/>
</dbReference>
<gene>
    <name evidence="10" type="ORF">KFE25_012393</name>
</gene>
<dbReference type="SUPFAM" id="SSF55979">
    <property type="entry name" value="DNA clamp"/>
    <property type="match status" value="2"/>
</dbReference>
<dbReference type="AlphaFoldDB" id="A0A8J5XLJ0"/>
<evidence type="ECO:0000256" key="5">
    <source>
        <dbReference type="ARBA" id="ARBA00023242"/>
    </source>
</evidence>
<dbReference type="HAMAP" id="MF_00317">
    <property type="entry name" value="DNApol_clamp_arch"/>
    <property type="match status" value="1"/>
</dbReference>
<dbReference type="EMBL" id="JAGTXO010000011">
    <property type="protein sequence ID" value="KAG8465030.1"/>
    <property type="molecule type" value="Genomic_DNA"/>
</dbReference>
<evidence type="ECO:0000313" key="10">
    <source>
        <dbReference type="EMBL" id="KAG8465030.1"/>
    </source>
</evidence>
<keyword evidence="5 6" id="KW-0539">Nucleus</keyword>
<dbReference type="GO" id="GO:0006272">
    <property type="term" value="P:leading strand elongation"/>
    <property type="evidence" value="ECO:0007669"/>
    <property type="project" value="TreeGrafter"/>
</dbReference>
<dbReference type="PANTHER" id="PTHR11352:SF0">
    <property type="entry name" value="PROLIFERATING CELL NUCLEAR ANTIGEN"/>
    <property type="match status" value="1"/>
</dbReference>
<evidence type="ECO:0000259" key="8">
    <source>
        <dbReference type="Pfam" id="PF00705"/>
    </source>
</evidence>
<evidence type="ECO:0000256" key="6">
    <source>
        <dbReference type="RuleBase" id="RU000641"/>
    </source>
</evidence>
<dbReference type="OrthoDB" id="534348at2759"/>
<evidence type="ECO:0000256" key="1">
    <source>
        <dbReference type="ARBA" id="ARBA00004123"/>
    </source>
</evidence>
<keyword evidence="11" id="KW-1185">Reference proteome</keyword>
<protein>
    <recommendedName>
        <fullName evidence="6">DNA sliding clamp PCNA</fullName>
    </recommendedName>
</protein>
<dbReference type="GO" id="GO:0019985">
    <property type="term" value="P:translesion synthesis"/>
    <property type="evidence" value="ECO:0007669"/>
    <property type="project" value="TreeGrafter"/>
</dbReference>
<comment type="function">
    <text evidence="6">This protein is an auxiliary protein of DNA polymerase delta and is involved in the control of eukaryotic DNA replication by increasing the polymerase's processivity during elongation of the leading strand.</text>
</comment>
<dbReference type="NCBIfam" id="TIGR00590">
    <property type="entry name" value="pcna"/>
    <property type="match status" value="1"/>
</dbReference>
<dbReference type="GO" id="GO:0003677">
    <property type="term" value="F:DNA binding"/>
    <property type="evidence" value="ECO:0007669"/>
    <property type="project" value="UniProtKB-KW"/>
</dbReference>